<dbReference type="PRINTS" id="PR00036">
    <property type="entry name" value="HTHLACI"/>
</dbReference>
<dbReference type="SUPFAM" id="SSF47413">
    <property type="entry name" value="lambda repressor-like DNA-binding domains"/>
    <property type="match status" value="1"/>
</dbReference>
<evidence type="ECO:0000259" key="4">
    <source>
        <dbReference type="PROSITE" id="PS50932"/>
    </source>
</evidence>
<dbReference type="GO" id="GO:0003677">
    <property type="term" value="F:DNA binding"/>
    <property type="evidence" value="ECO:0007669"/>
    <property type="project" value="UniProtKB-KW"/>
</dbReference>
<dbReference type="SMART" id="SM00354">
    <property type="entry name" value="HTH_LACI"/>
    <property type="match status" value="1"/>
</dbReference>
<name>A0ABW4DMD7_9LACO</name>
<dbReference type="PANTHER" id="PTHR30146">
    <property type="entry name" value="LACI-RELATED TRANSCRIPTIONAL REPRESSOR"/>
    <property type="match status" value="1"/>
</dbReference>
<evidence type="ECO:0000256" key="2">
    <source>
        <dbReference type="ARBA" id="ARBA00023125"/>
    </source>
</evidence>
<feature type="domain" description="HTH lacI-type" evidence="4">
    <location>
        <begin position="4"/>
        <end position="58"/>
    </location>
</feature>
<dbReference type="CDD" id="cd01392">
    <property type="entry name" value="HTH_LacI"/>
    <property type="match status" value="1"/>
</dbReference>
<dbReference type="RefSeq" id="WP_125578631.1">
    <property type="nucleotide sequence ID" value="NZ_JBHTOF010000085.1"/>
</dbReference>
<dbReference type="PROSITE" id="PS00356">
    <property type="entry name" value="HTH_LACI_1"/>
    <property type="match status" value="1"/>
</dbReference>
<keyword evidence="1" id="KW-0805">Transcription regulation</keyword>
<gene>
    <name evidence="5" type="ORF">ACFQ4L_07135</name>
</gene>
<evidence type="ECO:0000256" key="1">
    <source>
        <dbReference type="ARBA" id="ARBA00023015"/>
    </source>
</evidence>
<dbReference type="Pfam" id="PF13377">
    <property type="entry name" value="Peripla_BP_3"/>
    <property type="match status" value="1"/>
</dbReference>
<protein>
    <submittedName>
        <fullName evidence="5">LacI family DNA-binding transcriptional regulator</fullName>
    </submittedName>
</protein>
<keyword evidence="3" id="KW-0804">Transcription</keyword>
<evidence type="ECO:0000256" key="3">
    <source>
        <dbReference type="ARBA" id="ARBA00023163"/>
    </source>
</evidence>
<dbReference type="Proteomes" id="UP001597244">
    <property type="component" value="Unassembled WGS sequence"/>
</dbReference>
<dbReference type="Pfam" id="PF00356">
    <property type="entry name" value="LacI"/>
    <property type="match status" value="1"/>
</dbReference>
<dbReference type="SUPFAM" id="SSF53822">
    <property type="entry name" value="Periplasmic binding protein-like I"/>
    <property type="match status" value="1"/>
</dbReference>
<dbReference type="InterPro" id="IPR000843">
    <property type="entry name" value="HTH_LacI"/>
</dbReference>
<dbReference type="InterPro" id="IPR010982">
    <property type="entry name" value="Lambda_DNA-bd_dom_sf"/>
</dbReference>
<comment type="caution">
    <text evidence="5">The sequence shown here is derived from an EMBL/GenBank/DDBJ whole genome shotgun (WGS) entry which is preliminary data.</text>
</comment>
<keyword evidence="5" id="KW-0418">Kinase</keyword>
<dbReference type="PROSITE" id="PS50932">
    <property type="entry name" value="HTH_LACI_2"/>
    <property type="match status" value="1"/>
</dbReference>
<dbReference type="PANTHER" id="PTHR30146:SF109">
    <property type="entry name" value="HTH-TYPE TRANSCRIPTIONAL REGULATOR GALS"/>
    <property type="match status" value="1"/>
</dbReference>
<keyword evidence="6" id="KW-1185">Reference proteome</keyword>
<evidence type="ECO:0000313" key="6">
    <source>
        <dbReference type="Proteomes" id="UP001597244"/>
    </source>
</evidence>
<keyword evidence="2 5" id="KW-0238">DNA-binding</keyword>
<dbReference type="Gene3D" id="3.40.50.2300">
    <property type="match status" value="2"/>
</dbReference>
<proteinExistence type="predicted"/>
<dbReference type="CDD" id="cd06267">
    <property type="entry name" value="PBP1_LacI_sugar_binding-like"/>
    <property type="match status" value="1"/>
</dbReference>
<accession>A0ABW4DMD7</accession>
<dbReference type="EMBL" id="JBHTOF010000085">
    <property type="protein sequence ID" value="MFD1465832.1"/>
    <property type="molecule type" value="Genomic_DNA"/>
</dbReference>
<keyword evidence="5" id="KW-0808">Transferase</keyword>
<dbReference type="InterPro" id="IPR046335">
    <property type="entry name" value="LacI/GalR-like_sensor"/>
</dbReference>
<organism evidence="5 6">
    <name type="scientific">Lapidilactobacillus mulanensis</name>
    <dbReference type="NCBI Taxonomy" id="2485999"/>
    <lineage>
        <taxon>Bacteria</taxon>
        <taxon>Bacillati</taxon>
        <taxon>Bacillota</taxon>
        <taxon>Bacilli</taxon>
        <taxon>Lactobacillales</taxon>
        <taxon>Lactobacillaceae</taxon>
        <taxon>Lapidilactobacillus</taxon>
    </lineage>
</organism>
<dbReference type="Gene3D" id="1.10.260.40">
    <property type="entry name" value="lambda repressor-like DNA-binding domains"/>
    <property type="match status" value="1"/>
</dbReference>
<sequence length="334" mass="36786">MAKVTIRDVAREAGVSIATVSKALNNVDVVKPSTKRKIIDAVKKLDYSPNLIGKQLKSGSTRTVGLFTSSVRGPYYSILIDGLANFSEKEGYGLNVFISSDREKIMNTLRGRLVDGALLFDPVISQEEIALLNAEQIPSVFLDRKISQMNTTSIVFDSFQAGYEIGNYLINMGHQRIAFIAGYAGVYDSEQRLLGLKQALFEHGLSFPDEYRLEGMFEREASYNAILSFIRLSQMQQFAFPTAFVAGNDLSATGAIKAFKHEGLRVPEDVSVVGFDDIDVAEYFNPPLTTIKNPIMSQARGAIEMLMELMDGKKDIPSCALPGELIIRKSATSI</sequence>
<dbReference type="GO" id="GO:0016301">
    <property type="term" value="F:kinase activity"/>
    <property type="evidence" value="ECO:0007669"/>
    <property type="project" value="UniProtKB-KW"/>
</dbReference>
<reference evidence="6" key="1">
    <citation type="journal article" date="2019" name="Int. J. Syst. Evol. Microbiol.">
        <title>The Global Catalogue of Microorganisms (GCM) 10K type strain sequencing project: providing services to taxonomists for standard genome sequencing and annotation.</title>
        <authorList>
            <consortium name="The Broad Institute Genomics Platform"/>
            <consortium name="The Broad Institute Genome Sequencing Center for Infectious Disease"/>
            <person name="Wu L."/>
            <person name="Ma J."/>
        </authorList>
    </citation>
    <scope>NUCLEOTIDE SEQUENCE [LARGE SCALE GENOMIC DNA]</scope>
    <source>
        <strain evidence="6">CCM 8951</strain>
    </source>
</reference>
<dbReference type="InterPro" id="IPR028082">
    <property type="entry name" value="Peripla_BP_I"/>
</dbReference>
<evidence type="ECO:0000313" key="5">
    <source>
        <dbReference type="EMBL" id="MFD1465832.1"/>
    </source>
</evidence>